<dbReference type="OrthoDB" id="266518at2759"/>
<feature type="transmembrane region" description="Helical" evidence="5">
    <location>
        <begin position="37"/>
        <end position="61"/>
    </location>
</feature>
<dbReference type="GO" id="GO:0016236">
    <property type="term" value="P:macroautophagy"/>
    <property type="evidence" value="ECO:0007669"/>
    <property type="project" value="TreeGrafter"/>
</dbReference>
<dbReference type="GeneID" id="8848738"/>
<feature type="transmembrane region" description="Helical" evidence="5">
    <location>
        <begin position="162"/>
        <end position="181"/>
    </location>
</feature>
<proteinExistence type="predicted"/>
<evidence type="ECO:0000256" key="5">
    <source>
        <dbReference type="SAM" id="Phobius"/>
    </source>
</evidence>
<evidence type="ECO:0000256" key="3">
    <source>
        <dbReference type="ARBA" id="ARBA00022989"/>
    </source>
</evidence>
<dbReference type="GO" id="GO:0005783">
    <property type="term" value="C:endoplasmic reticulum"/>
    <property type="evidence" value="ECO:0007669"/>
    <property type="project" value="TreeGrafter"/>
</dbReference>
<dbReference type="RefSeq" id="XP_002677290.1">
    <property type="nucleotide sequence ID" value="XM_002677244.1"/>
</dbReference>
<gene>
    <name evidence="6" type="ORF">NAEGRDRAFT_33566</name>
</gene>
<dbReference type="eggNOG" id="KOG3966">
    <property type="taxonomic scope" value="Eukaryota"/>
</dbReference>
<feature type="transmembrane region" description="Helical" evidence="5">
    <location>
        <begin position="136"/>
        <end position="156"/>
    </location>
</feature>
<evidence type="ECO:0000256" key="1">
    <source>
        <dbReference type="ARBA" id="ARBA00004141"/>
    </source>
</evidence>
<dbReference type="AlphaFoldDB" id="D2VEQ0"/>
<name>D2VEQ0_NAEGR</name>
<feature type="transmembrane region" description="Helical" evidence="5">
    <location>
        <begin position="202"/>
        <end position="232"/>
    </location>
</feature>
<dbReference type="Pfam" id="PF07264">
    <property type="entry name" value="EI24"/>
    <property type="match status" value="1"/>
</dbReference>
<accession>D2VEQ0</accession>
<dbReference type="VEuPathDB" id="AmoebaDB:NAEGRDRAFT_33566"/>
<organism evidence="7">
    <name type="scientific">Naegleria gruberi</name>
    <name type="common">Amoeba</name>
    <dbReference type="NCBI Taxonomy" id="5762"/>
    <lineage>
        <taxon>Eukaryota</taxon>
        <taxon>Discoba</taxon>
        <taxon>Heterolobosea</taxon>
        <taxon>Tetramitia</taxon>
        <taxon>Eutetramitia</taxon>
        <taxon>Vahlkampfiidae</taxon>
        <taxon>Naegleria</taxon>
    </lineage>
</organism>
<keyword evidence="4 5" id="KW-0472">Membrane</keyword>
<dbReference type="EMBL" id="GG738867">
    <property type="protein sequence ID" value="EFC44546.1"/>
    <property type="molecule type" value="Genomic_DNA"/>
</dbReference>
<evidence type="ECO:0000256" key="2">
    <source>
        <dbReference type="ARBA" id="ARBA00022692"/>
    </source>
</evidence>
<keyword evidence="3 5" id="KW-1133">Transmembrane helix</keyword>
<dbReference type="PANTHER" id="PTHR21389">
    <property type="entry name" value="P53 INDUCED PROTEIN"/>
    <property type="match status" value="1"/>
</dbReference>
<evidence type="ECO:0000313" key="6">
    <source>
        <dbReference type="EMBL" id="EFC44546.1"/>
    </source>
</evidence>
<evidence type="ECO:0000313" key="7">
    <source>
        <dbReference type="Proteomes" id="UP000006671"/>
    </source>
</evidence>
<dbReference type="STRING" id="5762.D2VEQ0"/>
<dbReference type="Proteomes" id="UP000006671">
    <property type="component" value="Unassembled WGS sequence"/>
</dbReference>
<reference evidence="6 7" key="1">
    <citation type="journal article" date="2010" name="Cell">
        <title>The genome of Naegleria gruberi illuminates early eukaryotic versatility.</title>
        <authorList>
            <person name="Fritz-Laylin L.K."/>
            <person name="Prochnik S.E."/>
            <person name="Ginger M.L."/>
            <person name="Dacks J.B."/>
            <person name="Carpenter M.L."/>
            <person name="Field M.C."/>
            <person name="Kuo A."/>
            <person name="Paredez A."/>
            <person name="Chapman J."/>
            <person name="Pham J."/>
            <person name="Shu S."/>
            <person name="Neupane R."/>
            <person name="Cipriano M."/>
            <person name="Mancuso J."/>
            <person name="Tu H."/>
            <person name="Salamov A."/>
            <person name="Lindquist E."/>
            <person name="Shapiro H."/>
            <person name="Lucas S."/>
            <person name="Grigoriev I.V."/>
            <person name="Cande W.Z."/>
            <person name="Fulton C."/>
            <person name="Rokhsar D.S."/>
            <person name="Dawson S.C."/>
        </authorList>
    </citation>
    <scope>NUCLEOTIDE SEQUENCE [LARGE SCALE GENOMIC DNA]</scope>
    <source>
        <strain evidence="6 7">NEG-M</strain>
    </source>
</reference>
<keyword evidence="2 5" id="KW-0812">Transmembrane</keyword>
<dbReference type="GO" id="GO:0016020">
    <property type="term" value="C:membrane"/>
    <property type="evidence" value="ECO:0007669"/>
    <property type="project" value="UniProtKB-SubCell"/>
</dbReference>
<dbReference type="OMA" id="HMCLLYA"/>
<evidence type="ECO:0000256" key="4">
    <source>
        <dbReference type="ARBA" id="ARBA00023136"/>
    </source>
</evidence>
<dbReference type="InterPro" id="IPR059112">
    <property type="entry name" value="CysZ/EI24"/>
</dbReference>
<dbReference type="InParanoid" id="D2VEQ0"/>
<keyword evidence="7" id="KW-1185">Reference proteome</keyword>
<sequence length="239" mass="27267">MPNLSAMFANLTKGLRDGMNFPFAIEIFAKSKTLKPLFVQCFILNGFLFVGSIIFFDYIAAPLFDSASSSSGALNNINNDNSMDLFWIWPLYTISFILSASWYDGIAEHVAKKLSLHTRAANSNTNTNSLDFRSDLIYRPIIFLVFVTQASLLSLIPMVGTVAGFVLYSWLYAFYAFEYVWSYKGYSLKKRIKYFEERWGYMLAFGAPNALISNYFPFFLSSGVWAMIFPIVSLLKFNY</sequence>
<protein>
    <submittedName>
        <fullName evidence="6">Predicted protein</fullName>
    </submittedName>
</protein>
<feature type="transmembrane region" description="Helical" evidence="5">
    <location>
        <begin position="85"/>
        <end position="103"/>
    </location>
</feature>
<comment type="subcellular location">
    <subcellularLocation>
        <location evidence="1">Membrane</location>
        <topology evidence="1">Multi-pass membrane protein</topology>
    </subcellularLocation>
</comment>
<dbReference type="PANTHER" id="PTHR21389:SF0">
    <property type="entry name" value="ETOPOSIDE-INDUCED PROTEIN 2.4 HOMOLOG"/>
    <property type="match status" value="1"/>
</dbReference>
<dbReference type="KEGG" id="ngr:NAEGRDRAFT_33566"/>